<dbReference type="RefSeq" id="XP_035828633.1">
    <property type="nucleotide sequence ID" value="XM_035972740.1"/>
</dbReference>
<evidence type="ECO:0000313" key="1">
    <source>
        <dbReference type="Proteomes" id="UP000694888"/>
    </source>
</evidence>
<gene>
    <name evidence="2" type="primary">LOC101849087</name>
</gene>
<dbReference type="SUPFAM" id="SSF54637">
    <property type="entry name" value="Thioesterase/thiol ester dehydrase-isomerase"/>
    <property type="match status" value="2"/>
</dbReference>
<dbReference type="PANTHER" id="PTHR34487">
    <property type="entry name" value="ACYL-ACP THIOESTERASE"/>
    <property type="match status" value="1"/>
</dbReference>
<keyword evidence="1" id="KW-1185">Reference proteome</keyword>
<evidence type="ECO:0000313" key="2">
    <source>
        <dbReference type="RefSeq" id="XP_035828633.1"/>
    </source>
</evidence>
<protein>
    <submittedName>
        <fullName evidence="2">Uncharacterized protein LOC101849087</fullName>
    </submittedName>
</protein>
<sequence>MSYHEPAAFKENFRWVGQQAASGLTMENLTPVSYQVTTHGGFAYDAYNARAMLNPWNVLRLIECSRAVGWWKTSLNEETGPFMEINKLGRMFFTVAMSMKFHPEVYDTSVEKRPITTHNEMAHIGNTSFKYKTAVEFGDAKKPLVEVENQFVFIDPESRKPCGPDDWWRAKYSSEMSPTETALRIPALLEPENGEIWEEQIRILPSDIDPYMHMSWAHYVKYCMDVYTLRHVRLHGYTGNGDPFRMVKFLEVNYRGEASMGDLLNIKFWKNFDNENIYNFLFVKGDKVIFECKMGFFPLVKS</sequence>
<name>A0ABM1W1U0_APLCA</name>
<reference evidence="2" key="1">
    <citation type="submission" date="2025-08" db="UniProtKB">
        <authorList>
            <consortium name="RefSeq"/>
        </authorList>
    </citation>
    <scope>IDENTIFICATION</scope>
</reference>
<proteinExistence type="predicted"/>
<dbReference type="GeneID" id="101849087"/>
<dbReference type="PANTHER" id="PTHR34487:SF1">
    <property type="entry name" value="ACYL-ACP THIOESTERASE"/>
    <property type="match status" value="1"/>
</dbReference>
<dbReference type="InterPro" id="IPR029069">
    <property type="entry name" value="HotDog_dom_sf"/>
</dbReference>
<accession>A0ABM1W1U0</accession>
<dbReference type="Proteomes" id="UP000694888">
    <property type="component" value="Unplaced"/>
</dbReference>
<dbReference type="Gene3D" id="3.10.129.10">
    <property type="entry name" value="Hotdog Thioesterase"/>
    <property type="match status" value="2"/>
</dbReference>
<organism evidence="1 2">
    <name type="scientific">Aplysia californica</name>
    <name type="common">California sea hare</name>
    <dbReference type="NCBI Taxonomy" id="6500"/>
    <lineage>
        <taxon>Eukaryota</taxon>
        <taxon>Metazoa</taxon>
        <taxon>Spiralia</taxon>
        <taxon>Lophotrochozoa</taxon>
        <taxon>Mollusca</taxon>
        <taxon>Gastropoda</taxon>
        <taxon>Heterobranchia</taxon>
        <taxon>Euthyneura</taxon>
        <taxon>Tectipleura</taxon>
        <taxon>Aplysiida</taxon>
        <taxon>Aplysioidea</taxon>
        <taxon>Aplysiidae</taxon>
        <taxon>Aplysia</taxon>
    </lineage>
</organism>